<sequence>MAVLMVSSACLPAQAGCPALAVSVNRDQDVSTAFQDCLKTLAFGGSLELSPGRYLLEKPIRIERGVAIRTRGIAAGAPGCLPGDDRRCAVLVLAPREGSIEPTQMPLEITADGVSMDHLVIVGVKGSKAFCRSTRPKAAGGGVRVSGSGFSFTRSAIRDIACYSALEITASASAPRLSGNRFGPNGTHRRSEDWSDGVTIHDSRGAMVGNNLFVDNTDVQLILGGCRYCRIVGNRFRTSGEEARSAFAALMLQSWPNTSGNYSGTVVERNDIDCGARKGCGYGLMIGAAPWYAGRASGGTVRGNSVRNAMIGINVDGVTGPMAFQGNRVERSGGEFASRCGLRKWPAANVAPGARRFVDAMQVGAETGAVSTVGCLLNRPRN</sequence>
<dbReference type="OrthoDB" id="7556970at2"/>
<feature type="signal peptide" evidence="2">
    <location>
        <begin position="1"/>
        <end position="15"/>
    </location>
</feature>
<dbReference type="AlphaFoldDB" id="A0A429V8X4"/>
<reference evidence="3 4" key="1">
    <citation type="submission" date="2018-12" db="EMBL/GenBank/DDBJ databases">
        <title>Sphingomonas sp. HMF7854 Genome sequencing and assembly.</title>
        <authorList>
            <person name="Cha I."/>
            <person name="Kang H."/>
            <person name="Kim H."/>
            <person name="Kang J."/>
            <person name="Joh K."/>
        </authorList>
    </citation>
    <scope>NUCLEOTIDE SEQUENCE [LARGE SCALE GENOMIC DNA]</scope>
    <source>
        <strain evidence="3 4">HMF7854</strain>
    </source>
</reference>
<feature type="region of interest" description="Disordered" evidence="1">
    <location>
        <begin position="177"/>
        <end position="196"/>
    </location>
</feature>
<evidence type="ECO:0000313" key="3">
    <source>
        <dbReference type="EMBL" id="RST30388.1"/>
    </source>
</evidence>
<comment type="caution">
    <text evidence="3">The sequence shown here is derived from an EMBL/GenBank/DDBJ whole genome shotgun (WGS) entry which is preliminary data.</text>
</comment>
<keyword evidence="2" id="KW-0732">Signal</keyword>
<dbReference type="Proteomes" id="UP000274661">
    <property type="component" value="Unassembled WGS sequence"/>
</dbReference>
<accession>A0A429V8X4</accession>
<evidence type="ECO:0000256" key="1">
    <source>
        <dbReference type="SAM" id="MobiDB-lite"/>
    </source>
</evidence>
<feature type="chain" id="PRO_5019417819" evidence="2">
    <location>
        <begin position="16"/>
        <end position="382"/>
    </location>
</feature>
<dbReference type="InterPro" id="IPR011050">
    <property type="entry name" value="Pectin_lyase_fold/virulence"/>
</dbReference>
<dbReference type="Gene3D" id="2.160.20.10">
    <property type="entry name" value="Single-stranded right-handed beta-helix, Pectin lyase-like"/>
    <property type="match status" value="1"/>
</dbReference>
<evidence type="ECO:0000313" key="4">
    <source>
        <dbReference type="Proteomes" id="UP000274661"/>
    </source>
</evidence>
<dbReference type="SUPFAM" id="SSF51126">
    <property type="entry name" value="Pectin lyase-like"/>
    <property type="match status" value="1"/>
</dbReference>
<dbReference type="EMBL" id="RWJF01000001">
    <property type="protein sequence ID" value="RST30388.1"/>
    <property type="molecule type" value="Genomic_DNA"/>
</dbReference>
<evidence type="ECO:0000256" key="2">
    <source>
        <dbReference type="SAM" id="SignalP"/>
    </source>
</evidence>
<name>A0A429V8X4_9SPHN</name>
<dbReference type="RefSeq" id="WP_126718220.1">
    <property type="nucleotide sequence ID" value="NZ_RWJF01000001.1"/>
</dbReference>
<dbReference type="InterPro" id="IPR012334">
    <property type="entry name" value="Pectin_lyas_fold"/>
</dbReference>
<gene>
    <name evidence="3" type="ORF">HMF7854_05790</name>
</gene>
<proteinExistence type="predicted"/>
<keyword evidence="4" id="KW-1185">Reference proteome</keyword>
<organism evidence="3 4">
    <name type="scientific">Sphingomonas ginkgonis</name>
    <dbReference type="NCBI Taxonomy" id="2315330"/>
    <lineage>
        <taxon>Bacteria</taxon>
        <taxon>Pseudomonadati</taxon>
        <taxon>Pseudomonadota</taxon>
        <taxon>Alphaproteobacteria</taxon>
        <taxon>Sphingomonadales</taxon>
        <taxon>Sphingomonadaceae</taxon>
        <taxon>Sphingomonas</taxon>
    </lineage>
</organism>
<protein>
    <submittedName>
        <fullName evidence="3">Right-handed parallel beta-helix repeat-containing protein</fullName>
    </submittedName>
</protein>